<organism evidence="11 12">
    <name type="scientific">Ranatra chinensis</name>
    <dbReference type="NCBI Taxonomy" id="642074"/>
    <lineage>
        <taxon>Eukaryota</taxon>
        <taxon>Metazoa</taxon>
        <taxon>Ecdysozoa</taxon>
        <taxon>Arthropoda</taxon>
        <taxon>Hexapoda</taxon>
        <taxon>Insecta</taxon>
        <taxon>Pterygota</taxon>
        <taxon>Neoptera</taxon>
        <taxon>Paraneoptera</taxon>
        <taxon>Hemiptera</taxon>
        <taxon>Heteroptera</taxon>
        <taxon>Panheteroptera</taxon>
        <taxon>Nepomorpha</taxon>
        <taxon>Nepidae</taxon>
        <taxon>Ranatrinae</taxon>
        <taxon>Ranatra</taxon>
    </lineage>
</organism>
<feature type="transmembrane region" description="Helical" evidence="10">
    <location>
        <begin position="229"/>
        <end position="253"/>
    </location>
</feature>
<accession>A0ABD0ZHA9</accession>
<dbReference type="EMBL" id="JBFDAA010000002">
    <property type="protein sequence ID" value="KAL1139484.1"/>
    <property type="molecule type" value="Genomic_DNA"/>
</dbReference>
<keyword evidence="4 10" id="KW-0812">Transmembrane</keyword>
<keyword evidence="9" id="KW-0807">Transducer</keyword>
<gene>
    <name evidence="11" type="ORF">AAG570_006468</name>
</gene>
<dbReference type="GO" id="GO:0007165">
    <property type="term" value="P:signal transduction"/>
    <property type="evidence" value="ECO:0007669"/>
    <property type="project" value="UniProtKB-KW"/>
</dbReference>
<evidence type="ECO:0000256" key="8">
    <source>
        <dbReference type="ARBA" id="ARBA00023170"/>
    </source>
</evidence>
<evidence type="ECO:0000256" key="1">
    <source>
        <dbReference type="ARBA" id="ARBA00004651"/>
    </source>
</evidence>
<feature type="transmembrane region" description="Helical" evidence="10">
    <location>
        <begin position="265"/>
        <end position="284"/>
    </location>
</feature>
<evidence type="ECO:0000256" key="4">
    <source>
        <dbReference type="ARBA" id="ARBA00022692"/>
    </source>
</evidence>
<sequence>MASKRRNMFYQNKKQETTEIASEFVYLCSGRSLHLLLMRDSFVHLALTSSASRIRGRYPSAGYGLELQLCQRDFKPPYPSYTESSIGRIIFTRKKIRRSKGRLSEFSLLVKWVSPISHGPVPPSHCGSIIRIANFVDAKFSTTYVAVYGCIRSYAKSYFLKRLETPDWTKSRGVGVPNKIGGSTGRREEATDEKTCTISHVAVMSDEEAFANTKFIMRCGGILKAEGRFYWAFVLCRTLFAVTLAYVLTALAINMSLEKSDHVTIMEAVLYGVGIFHIACKYVVLQIRRSEIVATIRQLEVLASAASRNDPECRRSLLEVTRFLDLVLKVYLCACFLVASVSFTYGLYSGKPPYPAIWLPMGNIQAKCALQVVTLVPPVAYLGITYSLLMSFTAHVTVHMAYLCRQLENFTTRGVEKTKLSRCIQLHQIILNLCRRINDIFGDLLFQEIVLSSIQCCVSAYLCSQQIKILAAGNSVFCLDMIFTLLMPLLICSCGERIKAMSNKIAFAAYCSEWYTRSEKDKRSVMVLITAASRPLKLHYKNLFCFDFAQYAIVLHTAYSYFTVLRSLDLL</sequence>
<evidence type="ECO:0000256" key="5">
    <source>
        <dbReference type="ARBA" id="ARBA00022725"/>
    </source>
</evidence>
<evidence type="ECO:0000256" key="2">
    <source>
        <dbReference type="ARBA" id="ARBA00022475"/>
    </source>
</evidence>
<keyword evidence="12" id="KW-1185">Reference proteome</keyword>
<dbReference type="Pfam" id="PF02949">
    <property type="entry name" value="7tm_6"/>
    <property type="match status" value="1"/>
</dbReference>
<dbReference type="GO" id="GO:0007608">
    <property type="term" value="P:sensory perception of smell"/>
    <property type="evidence" value="ECO:0007669"/>
    <property type="project" value="UniProtKB-KW"/>
</dbReference>
<evidence type="ECO:0000256" key="9">
    <source>
        <dbReference type="ARBA" id="ARBA00023224"/>
    </source>
</evidence>
<keyword evidence="3" id="KW-0716">Sensory transduction</keyword>
<reference evidence="11 12" key="1">
    <citation type="submission" date="2024-07" db="EMBL/GenBank/DDBJ databases">
        <title>Chromosome-level genome assembly of the water stick insect Ranatra chinensis (Heteroptera: Nepidae).</title>
        <authorList>
            <person name="Liu X."/>
        </authorList>
    </citation>
    <scope>NUCLEOTIDE SEQUENCE [LARGE SCALE GENOMIC DNA]</scope>
    <source>
        <strain evidence="11">Cailab_2021Rc</strain>
        <tissue evidence="11">Muscle</tissue>
    </source>
</reference>
<evidence type="ECO:0000313" key="11">
    <source>
        <dbReference type="EMBL" id="KAL1139484.1"/>
    </source>
</evidence>
<keyword evidence="6 10" id="KW-1133">Transmembrane helix</keyword>
<comment type="subcellular location">
    <subcellularLocation>
        <location evidence="1">Cell membrane</location>
        <topology evidence="1">Multi-pass membrane protein</topology>
    </subcellularLocation>
</comment>
<evidence type="ECO:0000256" key="7">
    <source>
        <dbReference type="ARBA" id="ARBA00023136"/>
    </source>
</evidence>
<name>A0ABD0ZHA9_9HEMI</name>
<evidence type="ECO:0000256" key="10">
    <source>
        <dbReference type="SAM" id="Phobius"/>
    </source>
</evidence>
<dbReference type="PANTHER" id="PTHR21137:SF35">
    <property type="entry name" value="ODORANT RECEPTOR 19A-RELATED"/>
    <property type="match status" value="1"/>
</dbReference>
<evidence type="ECO:0000313" key="12">
    <source>
        <dbReference type="Proteomes" id="UP001558652"/>
    </source>
</evidence>
<keyword evidence="7 10" id="KW-0472">Membrane</keyword>
<evidence type="ECO:0000256" key="3">
    <source>
        <dbReference type="ARBA" id="ARBA00022606"/>
    </source>
</evidence>
<evidence type="ECO:0008006" key="13">
    <source>
        <dbReference type="Google" id="ProtNLM"/>
    </source>
</evidence>
<feature type="transmembrane region" description="Helical" evidence="10">
    <location>
        <begin position="469"/>
        <end position="491"/>
    </location>
</feature>
<evidence type="ECO:0000256" key="6">
    <source>
        <dbReference type="ARBA" id="ARBA00022989"/>
    </source>
</evidence>
<dbReference type="InterPro" id="IPR004117">
    <property type="entry name" value="7tm6_olfct_rcpt"/>
</dbReference>
<keyword evidence="2" id="KW-1003">Cell membrane</keyword>
<keyword evidence="5" id="KW-0552">Olfaction</keyword>
<feature type="transmembrane region" description="Helical" evidence="10">
    <location>
        <begin position="326"/>
        <end position="348"/>
    </location>
</feature>
<dbReference type="Proteomes" id="UP001558652">
    <property type="component" value="Unassembled WGS sequence"/>
</dbReference>
<feature type="transmembrane region" description="Helical" evidence="10">
    <location>
        <begin position="379"/>
        <end position="403"/>
    </location>
</feature>
<comment type="caution">
    <text evidence="11">The sequence shown here is derived from an EMBL/GenBank/DDBJ whole genome shotgun (WGS) entry which is preliminary data.</text>
</comment>
<proteinExistence type="predicted"/>
<dbReference type="GO" id="GO:0005886">
    <property type="term" value="C:plasma membrane"/>
    <property type="evidence" value="ECO:0007669"/>
    <property type="project" value="UniProtKB-SubCell"/>
</dbReference>
<protein>
    <recommendedName>
        <fullName evidence="13">Odorant receptor</fullName>
    </recommendedName>
</protein>
<dbReference type="PANTHER" id="PTHR21137">
    <property type="entry name" value="ODORANT RECEPTOR"/>
    <property type="match status" value="1"/>
</dbReference>
<dbReference type="AlphaFoldDB" id="A0ABD0ZHA9"/>
<keyword evidence="8" id="KW-0675">Receptor</keyword>